<dbReference type="InterPro" id="IPR029058">
    <property type="entry name" value="AB_hydrolase_fold"/>
</dbReference>
<dbReference type="Gene3D" id="3.40.50.1820">
    <property type="entry name" value="alpha/beta hydrolase"/>
    <property type="match status" value="1"/>
</dbReference>
<dbReference type="OrthoDB" id="438440at2759"/>
<dbReference type="CDD" id="cd00519">
    <property type="entry name" value="Lipase_3"/>
    <property type="match status" value="1"/>
</dbReference>
<proteinExistence type="inferred from homology"/>
<sequence length="418" mass="46711">MLIMSNIATKWRALSGEGNWKGLLDPLDVDLRQLIIHYGERVQAVYDAFIGEEKSKNCGLSRYTKRHLFGKVGLVTGNQYNYEVTKYFYATTDNSSNLGFMKKSISVEAPAGDSNWIGYVAVSTNMGSGLLGRRDILICWRGTEGLAEWVMNVEFDLVSASAILGKKLDPKVHSGWYSMYTTAHAGSTYNCTSCREQVLSEVRKLIDTYKDEEVSITVTGHSLGAAMATLNAVDIVYNRYNIPAGRTDEPIKARLVTVFVFGVPRIGDEGFLKVFSDLKNIHILRVNNKPGDVVPSLPPFVPLLFPYVDVGEELIIDTRKSPYLKSLVIDSNAHNLEVYLHGVAGTHGEDGDFKLEVNREVSLVNKTSDALKNELLVLDNWWTTKNKSMTQNDDGSWVLMDHESDDDNLIIMPIWKIV</sequence>
<evidence type="ECO:0000256" key="2">
    <source>
        <dbReference type="ARBA" id="ARBA00022801"/>
    </source>
</evidence>
<dbReference type="Proteomes" id="UP000327013">
    <property type="component" value="Chromosome 1"/>
</dbReference>
<keyword evidence="8" id="KW-1185">Reference proteome</keyword>
<evidence type="ECO:0000256" key="3">
    <source>
        <dbReference type="ARBA" id="ARBA00022963"/>
    </source>
</evidence>
<name>A0A5N6Q993_9ROSI</name>
<dbReference type="SUPFAM" id="SSF53474">
    <property type="entry name" value="alpha/beta-Hydrolases"/>
    <property type="match status" value="1"/>
</dbReference>
<dbReference type="Pfam" id="PF01764">
    <property type="entry name" value="Lipase_3"/>
    <property type="match status" value="1"/>
</dbReference>
<evidence type="ECO:0000313" key="7">
    <source>
        <dbReference type="EMBL" id="KAE7995818.1"/>
    </source>
</evidence>
<comment type="function">
    <text evidence="5">Acylhydrolase that catalyzes the hydrolysis of phospholipids at the sn-1 position.</text>
</comment>
<organism evidence="7 8">
    <name type="scientific">Carpinus fangiana</name>
    <dbReference type="NCBI Taxonomy" id="176857"/>
    <lineage>
        <taxon>Eukaryota</taxon>
        <taxon>Viridiplantae</taxon>
        <taxon>Streptophyta</taxon>
        <taxon>Embryophyta</taxon>
        <taxon>Tracheophyta</taxon>
        <taxon>Spermatophyta</taxon>
        <taxon>Magnoliopsida</taxon>
        <taxon>eudicotyledons</taxon>
        <taxon>Gunneridae</taxon>
        <taxon>Pentapetalae</taxon>
        <taxon>rosids</taxon>
        <taxon>fabids</taxon>
        <taxon>Fagales</taxon>
        <taxon>Betulaceae</taxon>
        <taxon>Carpinus</taxon>
    </lineage>
</organism>
<evidence type="ECO:0000256" key="5">
    <source>
        <dbReference type="RuleBase" id="RU367093"/>
    </source>
</evidence>
<dbReference type="GO" id="GO:0008970">
    <property type="term" value="F:phospholipase A1 activity"/>
    <property type="evidence" value="ECO:0007669"/>
    <property type="project" value="UniProtKB-UniRule"/>
</dbReference>
<dbReference type="InterPro" id="IPR033556">
    <property type="entry name" value="PLA"/>
</dbReference>
<keyword evidence="2 5" id="KW-0378">Hydrolase</keyword>
<dbReference type="EC" id="3.1.1.-" evidence="5"/>
<evidence type="ECO:0000256" key="4">
    <source>
        <dbReference type="ARBA" id="ARBA00023098"/>
    </source>
</evidence>
<evidence type="ECO:0000313" key="8">
    <source>
        <dbReference type="Proteomes" id="UP000327013"/>
    </source>
</evidence>
<protein>
    <recommendedName>
        <fullName evidence="5">Phospholipase A1</fullName>
        <ecNumber evidence="5">3.1.1.-</ecNumber>
    </recommendedName>
</protein>
<feature type="domain" description="Fungal lipase-type" evidence="6">
    <location>
        <begin position="138"/>
        <end position="300"/>
    </location>
</feature>
<keyword evidence="4 5" id="KW-0443">Lipid metabolism</keyword>
<keyword evidence="3 5" id="KW-0442">Lipid degradation</keyword>
<gene>
    <name evidence="7" type="ORF">FH972_000585</name>
</gene>
<accession>A0A5N6Q993</accession>
<dbReference type="FunFam" id="3.40.50.1820:FF:000065">
    <property type="entry name" value="Phospholipase A1-II 3"/>
    <property type="match status" value="1"/>
</dbReference>
<dbReference type="PANTHER" id="PTHR31828:SF20">
    <property type="entry name" value="PHOSPHOLIPASE A1"/>
    <property type="match status" value="1"/>
</dbReference>
<dbReference type="GO" id="GO:0016042">
    <property type="term" value="P:lipid catabolic process"/>
    <property type="evidence" value="ECO:0007669"/>
    <property type="project" value="UniProtKB-UniRule"/>
</dbReference>
<evidence type="ECO:0000256" key="1">
    <source>
        <dbReference type="ARBA" id="ARBA00010701"/>
    </source>
</evidence>
<dbReference type="PANTHER" id="PTHR31828">
    <property type="entry name" value="PHOSPHOLIPASE A1-IIGAMMA"/>
    <property type="match status" value="1"/>
</dbReference>
<dbReference type="InterPro" id="IPR002921">
    <property type="entry name" value="Fungal_lipase-type"/>
</dbReference>
<dbReference type="AlphaFoldDB" id="A0A5N6Q993"/>
<reference evidence="7 8" key="1">
    <citation type="submission" date="2019-06" db="EMBL/GenBank/DDBJ databases">
        <title>A chromosomal-level reference genome of Carpinus fangiana (Coryloideae, Betulaceae).</title>
        <authorList>
            <person name="Yang X."/>
            <person name="Wang Z."/>
            <person name="Zhang L."/>
            <person name="Hao G."/>
            <person name="Liu J."/>
            <person name="Yang Y."/>
        </authorList>
    </citation>
    <scope>NUCLEOTIDE SEQUENCE [LARGE SCALE GENOMIC DNA]</scope>
    <source>
        <strain evidence="7">Cfa_2016G</strain>
        <tissue evidence="7">Leaf</tissue>
    </source>
</reference>
<evidence type="ECO:0000259" key="6">
    <source>
        <dbReference type="Pfam" id="PF01764"/>
    </source>
</evidence>
<comment type="similarity">
    <text evidence="1 5">Belongs to the AB hydrolase superfamily. Lipase family.</text>
</comment>
<dbReference type="GO" id="GO:0005737">
    <property type="term" value="C:cytoplasm"/>
    <property type="evidence" value="ECO:0007669"/>
    <property type="project" value="UniProtKB-ARBA"/>
</dbReference>
<dbReference type="EMBL" id="CM017321">
    <property type="protein sequence ID" value="KAE7995818.1"/>
    <property type="molecule type" value="Genomic_DNA"/>
</dbReference>